<feature type="region of interest" description="Disordered" evidence="1">
    <location>
        <begin position="58"/>
        <end position="77"/>
    </location>
</feature>
<proteinExistence type="predicted"/>
<evidence type="ECO:0000313" key="3">
    <source>
        <dbReference type="Proteomes" id="UP000028990"/>
    </source>
</evidence>
<feature type="compositionally biased region" description="Acidic residues" evidence="1">
    <location>
        <begin position="65"/>
        <end position="77"/>
    </location>
</feature>
<keyword evidence="3" id="KW-1185">Reference proteome</keyword>
<reference evidence="2 3" key="1">
    <citation type="submission" date="2013-11" db="EMBL/GenBank/DDBJ databases">
        <title>The Damaraland mole rat (Fukomys damarensis) genome and evolution of African mole rats.</title>
        <authorList>
            <person name="Gladyshev V.N."/>
            <person name="Fang X."/>
        </authorList>
    </citation>
    <scope>NUCLEOTIDE SEQUENCE [LARGE SCALE GENOMIC DNA]</scope>
    <source>
        <tissue evidence="2">Liver</tissue>
    </source>
</reference>
<name>A0A091D6M7_FUKDA</name>
<accession>A0A091D6M7</accession>
<organism evidence="2 3">
    <name type="scientific">Fukomys damarensis</name>
    <name type="common">Damaraland mole rat</name>
    <name type="synonym">Cryptomys damarensis</name>
    <dbReference type="NCBI Taxonomy" id="885580"/>
    <lineage>
        <taxon>Eukaryota</taxon>
        <taxon>Metazoa</taxon>
        <taxon>Chordata</taxon>
        <taxon>Craniata</taxon>
        <taxon>Vertebrata</taxon>
        <taxon>Euteleostomi</taxon>
        <taxon>Mammalia</taxon>
        <taxon>Eutheria</taxon>
        <taxon>Euarchontoglires</taxon>
        <taxon>Glires</taxon>
        <taxon>Rodentia</taxon>
        <taxon>Hystricomorpha</taxon>
        <taxon>Bathyergidae</taxon>
        <taxon>Fukomys</taxon>
    </lineage>
</organism>
<evidence type="ECO:0000313" key="2">
    <source>
        <dbReference type="EMBL" id="KFO27739.1"/>
    </source>
</evidence>
<dbReference type="EMBL" id="KN122864">
    <property type="protein sequence ID" value="KFO27739.1"/>
    <property type="molecule type" value="Genomic_DNA"/>
</dbReference>
<protein>
    <submittedName>
        <fullName evidence="2">NF-X1-type zinc finger protein NFXL1</fullName>
    </submittedName>
</protein>
<dbReference type="AlphaFoldDB" id="A0A091D6M7"/>
<gene>
    <name evidence="2" type="ORF">H920_10858</name>
</gene>
<evidence type="ECO:0000256" key="1">
    <source>
        <dbReference type="SAM" id="MobiDB-lite"/>
    </source>
</evidence>
<dbReference type="Proteomes" id="UP000028990">
    <property type="component" value="Unassembled WGS sequence"/>
</dbReference>
<sequence>MVGEEGERRSGGTLCFLAPALEEETQGTETPAAAELKFQKKFEEIKKANQAAARKLVEENFSSSSEEETDEDFEGKQ</sequence>